<gene>
    <name evidence="4" type="ORF">UFOPK1852_00609</name>
</gene>
<evidence type="ECO:0000313" key="4">
    <source>
        <dbReference type="EMBL" id="CAB4609816.1"/>
    </source>
</evidence>
<keyword evidence="2" id="KW-0326">Glycosidase</keyword>
<dbReference type="Gene3D" id="3.20.20.80">
    <property type="entry name" value="Glycosidases"/>
    <property type="match status" value="1"/>
</dbReference>
<dbReference type="Gene3D" id="3.10.50.10">
    <property type="match status" value="1"/>
</dbReference>
<proteinExistence type="predicted"/>
<keyword evidence="1" id="KW-0378">Hydrolase</keyword>
<reference evidence="4" key="1">
    <citation type="submission" date="2020-05" db="EMBL/GenBank/DDBJ databases">
        <authorList>
            <person name="Chiriac C."/>
            <person name="Salcher M."/>
            <person name="Ghai R."/>
            <person name="Kavagutti S V."/>
        </authorList>
    </citation>
    <scope>NUCLEOTIDE SEQUENCE</scope>
</reference>
<dbReference type="Pfam" id="PF00704">
    <property type="entry name" value="Glyco_hydro_18"/>
    <property type="match status" value="1"/>
</dbReference>
<accession>A0A6J6HA20</accession>
<dbReference type="SMART" id="SM00636">
    <property type="entry name" value="Glyco_18"/>
    <property type="match status" value="1"/>
</dbReference>
<dbReference type="SUPFAM" id="SSF51445">
    <property type="entry name" value="(Trans)glycosidases"/>
    <property type="match status" value="1"/>
</dbReference>
<evidence type="ECO:0000256" key="1">
    <source>
        <dbReference type="ARBA" id="ARBA00022801"/>
    </source>
</evidence>
<dbReference type="InterPro" id="IPR001223">
    <property type="entry name" value="Glyco_hydro18_cat"/>
</dbReference>
<evidence type="ECO:0000259" key="3">
    <source>
        <dbReference type="PROSITE" id="PS51910"/>
    </source>
</evidence>
<sequence length="597" mass="64801">MKNYAKNRSVFIHRSFRHVALFVALVLTVSNTLLPSASADPTPRKIYSGWIPYYGMSTSLPAAVANSDLIREVMPFWYTLKLNSKTKAPYILDLYTPGNPSVAIDVPLTTMRNAGFQIIPTITDGTDKLVLAKLLAKNSDRAKIIKVILDLVTTRNFDGIDLDFEGFAFVDGTASWPSTKPNWILFVKELSTALHDKGKLLSITAPVHFALTEKQKGYTVYAWAEIASSIDRLRIMTYDYSTSRPGPIGPIAWVERTVKYAISVMPAAKVYIGLAGYGRDWVTKVEGTCPANVAKVVSTSAKAATFVMRNATTLATTYGAVPTYNEQYQEATFTYQKTYNGNNSGGQATSCTASRVAWYQNPASYLARAQLVAKYRLGGLAAWTIGMEEPTATAGIRTTALSIAPDEVLLSLASDQISVKYGLPINLTGQSTLKDKSILPGLPIHLEFKGFDESTWREIASPVTNESGSFTTGLYLAKSGKIRVRSDGGWDRGEGLSPELSVIVNPRIKISAPTSAKAVSPFKVLVSATPITPGAQVTLQRFDGKTWANLISAPLLAADTELLATEPKRGVFTYRISVISSADSAQATSAPFIILVR</sequence>
<dbReference type="GO" id="GO:0008061">
    <property type="term" value="F:chitin binding"/>
    <property type="evidence" value="ECO:0007669"/>
    <property type="project" value="InterPro"/>
</dbReference>
<organism evidence="4">
    <name type="scientific">freshwater metagenome</name>
    <dbReference type="NCBI Taxonomy" id="449393"/>
    <lineage>
        <taxon>unclassified sequences</taxon>
        <taxon>metagenomes</taxon>
        <taxon>ecological metagenomes</taxon>
    </lineage>
</organism>
<dbReference type="InterPro" id="IPR001579">
    <property type="entry name" value="Glyco_hydro_18_chit_AS"/>
</dbReference>
<evidence type="ECO:0000256" key="2">
    <source>
        <dbReference type="ARBA" id="ARBA00023295"/>
    </source>
</evidence>
<dbReference type="InterPro" id="IPR011583">
    <property type="entry name" value="Chitinase_II/V-like_cat"/>
</dbReference>
<dbReference type="EMBL" id="CAEZUS010000077">
    <property type="protein sequence ID" value="CAB4609816.1"/>
    <property type="molecule type" value="Genomic_DNA"/>
</dbReference>
<protein>
    <submittedName>
        <fullName evidence="4">Unannotated protein</fullName>
    </submittedName>
</protein>
<dbReference type="GO" id="GO:0004553">
    <property type="term" value="F:hydrolase activity, hydrolyzing O-glycosyl compounds"/>
    <property type="evidence" value="ECO:0007669"/>
    <property type="project" value="InterPro"/>
</dbReference>
<dbReference type="PANTHER" id="PTHR46066">
    <property type="entry name" value="CHITINASE DOMAIN-CONTAINING PROTEIN 1 FAMILY MEMBER"/>
    <property type="match status" value="1"/>
</dbReference>
<dbReference type="InterPro" id="IPR029070">
    <property type="entry name" value="Chitinase_insertion_sf"/>
</dbReference>
<dbReference type="PROSITE" id="PS51910">
    <property type="entry name" value="GH18_2"/>
    <property type="match status" value="1"/>
</dbReference>
<feature type="domain" description="GH18" evidence="3">
    <location>
        <begin position="44"/>
        <end position="412"/>
    </location>
</feature>
<dbReference type="PANTHER" id="PTHR46066:SF2">
    <property type="entry name" value="CHITINASE DOMAIN-CONTAINING PROTEIN 1"/>
    <property type="match status" value="1"/>
</dbReference>
<dbReference type="GO" id="GO:0005975">
    <property type="term" value="P:carbohydrate metabolic process"/>
    <property type="evidence" value="ECO:0007669"/>
    <property type="project" value="InterPro"/>
</dbReference>
<name>A0A6J6HA20_9ZZZZ</name>
<dbReference type="AlphaFoldDB" id="A0A6J6HA20"/>
<dbReference type="InterPro" id="IPR017853">
    <property type="entry name" value="GH"/>
</dbReference>
<dbReference type="PROSITE" id="PS01095">
    <property type="entry name" value="GH18_1"/>
    <property type="match status" value="1"/>
</dbReference>